<accession>A0A835GM61</accession>
<dbReference type="Proteomes" id="UP000648187">
    <property type="component" value="Unassembled WGS sequence"/>
</dbReference>
<reference evidence="1" key="1">
    <citation type="submission" date="2020-08" db="EMBL/GenBank/DDBJ databases">
        <title>Spodoptera exigua strain:BAW_Kor-Di-RS1 Genome sequencing and assembly.</title>
        <authorList>
            <person name="Kim J."/>
            <person name="Nam H.Y."/>
            <person name="Kwon M."/>
            <person name="Choi J.H."/>
            <person name="Cho S.R."/>
            <person name="Kim G.-H."/>
        </authorList>
    </citation>
    <scope>NUCLEOTIDE SEQUENCE</scope>
    <source>
        <strain evidence="1">BAW_Kor-Di-RS1</strain>
        <tissue evidence="1">Whole-body</tissue>
    </source>
</reference>
<evidence type="ECO:0000313" key="2">
    <source>
        <dbReference type="Proteomes" id="UP000648187"/>
    </source>
</evidence>
<organism evidence="1 2">
    <name type="scientific">Spodoptera exigua</name>
    <name type="common">Beet armyworm</name>
    <name type="synonym">Noctua fulgens</name>
    <dbReference type="NCBI Taxonomy" id="7107"/>
    <lineage>
        <taxon>Eukaryota</taxon>
        <taxon>Metazoa</taxon>
        <taxon>Ecdysozoa</taxon>
        <taxon>Arthropoda</taxon>
        <taxon>Hexapoda</taxon>
        <taxon>Insecta</taxon>
        <taxon>Pterygota</taxon>
        <taxon>Neoptera</taxon>
        <taxon>Endopterygota</taxon>
        <taxon>Lepidoptera</taxon>
        <taxon>Glossata</taxon>
        <taxon>Ditrysia</taxon>
        <taxon>Noctuoidea</taxon>
        <taxon>Noctuidae</taxon>
        <taxon>Amphipyrinae</taxon>
        <taxon>Spodoptera</taxon>
    </lineage>
</organism>
<dbReference type="AlphaFoldDB" id="A0A835GM61"/>
<sequence length="94" mass="10512">MPGPETSRNNQKQYQLTLLLPGLVELVQFLSIGRALESRMLVEEVGDERQVELVHSGHDVRGSHEGATPEFRGLLQHQLSTTEMGGTPKLEMKF</sequence>
<name>A0A835GM61_SPOEX</name>
<gene>
    <name evidence="1" type="ORF">HW555_003834</name>
</gene>
<protein>
    <submittedName>
        <fullName evidence="1">Uncharacterized protein</fullName>
    </submittedName>
</protein>
<evidence type="ECO:0000313" key="1">
    <source>
        <dbReference type="EMBL" id="KAF9419715.1"/>
    </source>
</evidence>
<proteinExistence type="predicted"/>
<dbReference type="EMBL" id="JACKWZ010000040">
    <property type="protein sequence ID" value="KAF9419715.1"/>
    <property type="molecule type" value="Genomic_DNA"/>
</dbReference>
<comment type="caution">
    <text evidence="1">The sequence shown here is derived from an EMBL/GenBank/DDBJ whole genome shotgun (WGS) entry which is preliminary data.</text>
</comment>
<keyword evidence="2" id="KW-1185">Reference proteome</keyword>